<dbReference type="AlphaFoldDB" id="A0A4Y2I3F7"/>
<dbReference type="GO" id="GO:0003964">
    <property type="term" value="F:RNA-directed DNA polymerase activity"/>
    <property type="evidence" value="ECO:0007669"/>
    <property type="project" value="UniProtKB-KW"/>
</dbReference>
<reference evidence="1 2" key="1">
    <citation type="journal article" date="2019" name="Sci. Rep.">
        <title>Orb-weaving spider Araneus ventricosus genome elucidates the spidroin gene catalogue.</title>
        <authorList>
            <person name="Kono N."/>
            <person name="Nakamura H."/>
            <person name="Ohtoshi R."/>
            <person name="Moran D.A.P."/>
            <person name="Shinohara A."/>
            <person name="Yoshida Y."/>
            <person name="Fujiwara M."/>
            <person name="Mori M."/>
            <person name="Tomita M."/>
            <person name="Arakawa K."/>
        </authorList>
    </citation>
    <scope>NUCLEOTIDE SEQUENCE [LARGE SCALE GENOMIC DNA]</scope>
</reference>
<comment type="caution">
    <text evidence="1">The sequence shown here is derived from an EMBL/GenBank/DDBJ whole genome shotgun (WGS) entry which is preliminary data.</text>
</comment>
<organism evidence="1 2">
    <name type="scientific">Araneus ventricosus</name>
    <name type="common">Orbweaver spider</name>
    <name type="synonym">Epeira ventricosa</name>
    <dbReference type="NCBI Taxonomy" id="182803"/>
    <lineage>
        <taxon>Eukaryota</taxon>
        <taxon>Metazoa</taxon>
        <taxon>Ecdysozoa</taxon>
        <taxon>Arthropoda</taxon>
        <taxon>Chelicerata</taxon>
        <taxon>Arachnida</taxon>
        <taxon>Araneae</taxon>
        <taxon>Araneomorphae</taxon>
        <taxon>Entelegynae</taxon>
        <taxon>Araneoidea</taxon>
        <taxon>Araneidae</taxon>
        <taxon>Araneus</taxon>
    </lineage>
</organism>
<name>A0A4Y2I3F7_ARAVE</name>
<accession>A0A4Y2I3F7</accession>
<keyword evidence="2" id="KW-1185">Reference proteome</keyword>
<gene>
    <name evidence="1" type="primary">pol_1840</name>
    <name evidence="1" type="ORF">AVEN_108215_1</name>
</gene>
<keyword evidence="1" id="KW-0695">RNA-directed DNA polymerase</keyword>
<dbReference type="EMBL" id="BGPR01002353">
    <property type="protein sequence ID" value="GBM72064.1"/>
    <property type="molecule type" value="Genomic_DNA"/>
</dbReference>
<sequence length="204" mass="23170">MARKLTKKYVSIPPILGPRGLVFSCADKADVFRDALEESFQENTEPFDDNFIEKVENEIEDFFNVNNDPSSAPPSPPAEILTIIAKLNIRKTSGPDKIQNKALKLLTPNALIFLTKIINKCLTFNYFTSRWKQANIIKPDKNPKFPHSYRPISRLSSLGKIYGKVLLKKINNFCDTNNIIPREQFGTIQLSTNFFVSPIPPPKE</sequence>
<keyword evidence="1" id="KW-0808">Transferase</keyword>
<proteinExistence type="predicted"/>
<dbReference type="OrthoDB" id="420528at2759"/>
<dbReference type="PANTHER" id="PTHR19446">
    <property type="entry name" value="REVERSE TRANSCRIPTASES"/>
    <property type="match status" value="1"/>
</dbReference>
<protein>
    <submittedName>
        <fullName evidence="1">RNA-directed DNA polymerase from mobile element jockey</fullName>
    </submittedName>
</protein>
<evidence type="ECO:0000313" key="2">
    <source>
        <dbReference type="Proteomes" id="UP000499080"/>
    </source>
</evidence>
<dbReference type="Proteomes" id="UP000499080">
    <property type="component" value="Unassembled WGS sequence"/>
</dbReference>
<evidence type="ECO:0000313" key="1">
    <source>
        <dbReference type="EMBL" id="GBM72064.1"/>
    </source>
</evidence>
<keyword evidence="1" id="KW-0548">Nucleotidyltransferase</keyword>